<keyword evidence="2" id="KW-1185">Reference proteome</keyword>
<evidence type="ECO:0000313" key="2">
    <source>
        <dbReference type="Proteomes" id="UP000789525"/>
    </source>
</evidence>
<dbReference type="Proteomes" id="UP000789525">
    <property type="component" value="Unassembled WGS sequence"/>
</dbReference>
<organism evidence="1 2">
    <name type="scientific">Acaulospora colombiana</name>
    <dbReference type="NCBI Taxonomy" id="27376"/>
    <lineage>
        <taxon>Eukaryota</taxon>
        <taxon>Fungi</taxon>
        <taxon>Fungi incertae sedis</taxon>
        <taxon>Mucoromycota</taxon>
        <taxon>Glomeromycotina</taxon>
        <taxon>Glomeromycetes</taxon>
        <taxon>Diversisporales</taxon>
        <taxon>Acaulosporaceae</taxon>
        <taxon>Acaulospora</taxon>
    </lineage>
</organism>
<gene>
    <name evidence="1" type="ORF">ACOLOM_LOCUS3391</name>
</gene>
<comment type="caution">
    <text evidence="1">The sequence shown here is derived from an EMBL/GenBank/DDBJ whole genome shotgun (WGS) entry which is preliminary data.</text>
</comment>
<dbReference type="EMBL" id="CAJVPT010005003">
    <property type="protein sequence ID" value="CAG8514977.1"/>
    <property type="molecule type" value="Genomic_DNA"/>
</dbReference>
<sequence>MSKRETDVSSPAPKRKSIRIARQESLAGATSNLRICSGSNSSARSSYDLKDLPSSASKFALEDVEALNATFESTSNENDVIPEVESENYIVKEDFTVGTISGTSDRHVKGFISKLHRVVVNASLDIGMDESKTGSLVTQLLTSIVDFNIWPLEVRVKECYRLSVSDKRISARPEFVVDLKEVVMIVVEDKHLNNVSAPDFGEAQILAEILACGYENVRLSITDQTILAVSIISSYVTFYKAEHIGENLRGAYHESSQLQF</sequence>
<protein>
    <submittedName>
        <fullName evidence="1">12290_t:CDS:1</fullName>
    </submittedName>
</protein>
<proteinExistence type="predicted"/>
<accession>A0ACA9L8B4</accession>
<reference evidence="1" key="1">
    <citation type="submission" date="2021-06" db="EMBL/GenBank/DDBJ databases">
        <authorList>
            <person name="Kallberg Y."/>
            <person name="Tangrot J."/>
            <person name="Rosling A."/>
        </authorList>
    </citation>
    <scope>NUCLEOTIDE SEQUENCE</scope>
    <source>
        <strain evidence="1">CL356</strain>
    </source>
</reference>
<name>A0ACA9L8B4_9GLOM</name>
<evidence type="ECO:0000313" key="1">
    <source>
        <dbReference type="EMBL" id="CAG8514977.1"/>
    </source>
</evidence>